<accession>A0ABQ6M644</accession>
<organism evidence="2 3">
    <name type="scientific">Tetraparma gracilis</name>
    <dbReference type="NCBI Taxonomy" id="2962635"/>
    <lineage>
        <taxon>Eukaryota</taxon>
        <taxon>Sar</taxon>
        <taxon>Stramenopiles</taxon>
        <taxon>Ochrophyta</taxon>
        <taxon>Bolidophyceae</taxon>
        <taxon>Parmales</taxon>
        <taxon>Triparmaceae</taxon>
        <taxon>Tetraparma</taxon>
    </lineage>
</organism>
<dbReference type="Proteomes" id="UP001165060">
    <property type="component" value="Unassembled WGS sequence"/>
</dbReference>
<dbReference type="Pfam" id="PF13578">
    <property type="entry name" value="Methyltransf_24"/>
    <property type="match status" value="1"/>
</dbReference>
<evidence type="ECO:0000256" key="1">
    <source>
        <dbReference type="SAM" id="SignalP"/>
    </source>
</evidence>
<sequence>MSLSTLILSFFLLLSPLSSQPPPTYDHSSILSLSLSSSDLHDLGTNLQAQRQHSRASHYLHLALASCTAGDCSAVADSVNKGVASRDARPTSHIAFPLPDQSATLLNVSVPYYMCADDGLDFFYYTRECAVVSPQILQLHVTSATDPATGEPLPITSIAEFACAEHFEFINADTCRHLVARFVRLDFSLHSAGLGAGSLAASLDSRFAGTMLALDKAAKGVQEGNLWRSNGYSHAKSWHEIQEPRLTEAQRRGKRLELKRRCVLSTAAVALSGEAPHVLEIGFNAGHSAAMFLSVFEKASVTSFDLCLHDYSGGGYELLREEFGRDRVEMLCGDSQETLPRAARERGEMAGGSQVVLVDGGHLYVNTLMDLINGARFAAPGALAIVDDCQLAPVWEAREGPGGLSAHEVHVSKAFAHAVALGVVEALEGDVCGDVGLCLGRYVGRDVDGIWEDAVTTEDLG</sequence>
<keyword evidence="3" id="KW-1185">Reference proteome</keyword>
<reference evidence="2 3" key="1">
    <citation type="journal article" date="2023" name="Commun. Biol.">
        <title>Genome analysis of Parmales, the sister group of diatoms, reveals the evolutionary specialization of diatoms from phago-mixotrophs to photoautotrophs.</title>
        <authorList>
            <person name="Ban H."/>
            <person name="Sato S."/>
            <person name="Yoshikawa S."/>
            <person name="Yamada K."/>
            <person name="Nakamura Y."/>
            <person name="Ichinomiya M."/>
            <person name="Sato N."/>
            <person name="Blanc-Mathieu R."/>
            <person name="Endo H."/>
            <person name="Kuwata A."/>
            <person name="Ogata H."/>
        </authorList>
    </citation>
    <scope>NUCLEOTIDE SEQUENCE [LARGE SCALE GENOMIC DNA]</scope>
</reference>
<dbReference type="EMBL" id="BRYB01001197">
    <property type="protein sequence ID" value="GMI20259.1"/>
    <property type="molecule type" value="Genomic_DNA"/>
</dbReference>
<gene>
    <name evidence="2" type="ORF">TeGR_g8292</name>
</gene>
<keyword evidence="1" id="KW-0732">Signal</keyword>
<dbReference type="InterPro" id="IPR029063">
    <property type="entry name" value="SAM-dependent_MTases_sf"/>
</dbReference>
<feature type="signal peptide" evidence="1">
    <location>
        <begin position="1"/>
        <end position="19"/>
    </location>
</feature>
<comment type="caution">
    <text evidence="2">The sequence shown here is derived from an EMBL/GenBank/DDBJ whole genome shotgun (WGS) entry which is preliminary data.</text>
</comment>
<dbReference type="SUPFAM" id="SSF53335">
    <property type="entry name" value="S-adenosyl-L-methionine-dependent methyltransferases"/>
    <property type="match status" value="1"/>
</dbReference>
<evidence type="ECO:0000313" key="2">
    <source>
        <dbReference type="EMBL" id="GMI20259.1"/>
    </source>
</evidence>
<name>A0ABQ6M644_9STRA</name>
<feature type="chain" id="PRO_5045947854" evidence="1">
    <location>
        <begin position="20"/>
        <end position="461"/>
    </location>
</feature>
<proteinExistence type="predicted"/>
<protein>
    <submittedName>
        <fullName evidence="2">Uncharacterized protein</fullName>
    </submittedName>
</protein>
<evidence type="ECO:0000313" key="3">
    <source>
        <dbReference type="Proteomes" id="UP001165060"/>
    </source>
</evidence>
<dbReference type="Gene3D" id="3.40.50.150">
    <property type="entry name" value="Vaccinia Virus protein VP39"/>
    <property type="match status" value="1"/>
</dbReference>